<evidence type="ECO:0000313" key="3">
    <source>
        <dbReference type="Proteomes" id="UP000319663"/>
    </source>
</evidence>
<dbReference type="Proteomes" id="UP000319663">
    <property type="component" value="Unassembled WGS sequence"/>
</dbReference>
<comment type="caution">
    <text evidence="2">The sequence shown here is derived from an EMBL/GenBank/DDBJ whole genome shotgun (WGS) entry which is preliminary data.</text>
</comment>
<protein>
    <submittedName>
        <fullName evidence="2">Uncharacterized protein</fullName>
    </submittedName>
</protein>
<proteinExistence type="predicted"/>
<keyword evidence="1" id="KW-1133">Transmembrane helix</keyword>
<dbReference type="EMBL" id="VIFY01000002">
    <property type="protein sequence ID" value="TQB77344.1"/>
    <property type="molecule type" value="Genomic_DNA"/>
</dbReference>
<name>A0A507R5H2_MONPU</name>
<dbReference type="AlphaFoldDB" id="A0A507R5H2"/>
<feature type="transmembrane region" description="Helical" evidence="1">
    <location>
        <begin position="116"/>
        <end position="138"/>
    </location>
</feature>
<organism evidence="2 3">
    <name type="scientific">Monascus purpureus</name>
    <name type="common">Red mold</name>
    <name type="synonym">Monascus anka</name>
    <dbReference type="NCBI Taxonomy" id="5098"/>
    <lineage>
        <taxon>Eukaryota</taxon>
        <taxon>Fungi</taxon>
        <taxon>Dikarya</taxon>
        <taxon>Ascomycota</taxon>
        <taxon>Pezizomycotina</taxon>
        <taxon>Eurotiomycetes</taxon>
        <taxon>Eurotiomycetidae</taxon>
        <taxon>Eurotiales</taxon>
        <taxon>Aspergillaceae</taxon>
        <taxon>Monascus</taxon>
    </lineage>
</organism>
<evidence type="ECO:0000256" key="1">
    <source>
        <dbReference type="SAM" id="Phobius"/>
    </source>
</evidence>
<dbReference type="OrthoDB" id="4486746at2759"/>
<keyword evidence="1" id="KW-0812">Transmembrane</keyword>
<sequence>MGNKISAINGVRSPNYFKPGNAINEIWLGNLEVVSRLPFGDSDMAQAGWPAGEWPKIPWHQFIIPLKRRSIEESTSITDAHKHELLNSTAHAEREFHIQNPGLSLGNPFTGLSTRASLAAVVFFLFAAFWAYVVSAAARDRSQRYLQSIAESREKPVSCIERNELKGRLNSCHRAGYQRHNCPYTQFGEESSKPLPKTFVLRARVDLGDLDSATFLFFYSGCRFRMAQLEKGNEEL</sequence>
<gene>
    <name evidence="2" type="ORF">MPDQ_002981</name>
</gene>
<reference evidence="2 3" key="1">
    <citation type="submission" date="2019-06" db="EMBL/GenBank/DDBJ databases">
        <title>Wine fermentation using esterase from Monascus purpureus.</title>
        <authorList>
            <person name="Geng C."/>
            <person name="Zhang Y."/>
        </authorList>
    </citation>
    <scope>NUCLEOTIDE SEQUENCE [LARGE SCALE GENOMIC DNA]</scope>
    <source>
        <strain evidence="2">HQ1</strain>
    </source>
</reference>
<keyword evidence="1" id="KW-0472">Membrane</keyword>
<keyword evidence="3" id="KW-1185">Reference proteome</keyword>
<accession>A0A507R5H2</accession>
<evidence type="ECO:0000313" key="2">
    <source>
        <dbReference type="EMBL" id="TQB77344.1"/>
    </source>
</evidence>